<keyword evidence="4" id="KW-1185">Reference proteome</keyword>
<protein>
    <recommendedName>
        <fullName evidence="5">PKD domain-containing protein</fullName>
    </recommendedName>
</protein>
<dbReference type="Pfam" id="PF22352">
    <property type="entry name" value="K319L-like_PKD"/>
    <property type="match status" value="1"/>
</dbReference>
<feature type="signal peptide" evidence="2">
    <location>
        <begin position="1"/>
        <end position="19"/>
    </location>
</feature>
<feature type="chain" id="PRO_5026271041" description="PKD domain-containing protein" evidence="2">
    <location>
        <begin position="20"/>
        <end position="646"/>
    </location>
</feature>
<reference evidence="3 4" key="1">
    <citation type="submission" date="2020-03" db="EMBL/GenBank/DDBJ databases">
        <title>Complete genome sequence of Shewanella sp.</title>
        <authorList>
            <person name="Kim Y.-S."/>
            <person name="Kim S.-J."/>
            <person name="Jung H.-K."/>
            <person name="Kim K.-H."/>
        </authorList>
    </citation>
    <scope>NUCLEOTIDE SEQUENCE [LARGE SCALE GENOMIC DNA]</scope>
    <source>
        <strain evidence="3 4">PN3F2</strain>
    </source>
</reference>
<dbReference type="RefSeq" id="WP_167677112.1">
    <property type="nucleotide sequence ID" value="NZ_CP050313.1"/>
</dbReference>
<accession>A0A6G9QIR5</accession>
<feature type="region of interest" description="Disordered" evidence="1">
    <location>
        <begin position="624"/>
        <end position="646"/>
    </location>
</feature>
<dbReference type="AlphaFoldDB" id="A0A6G9QIR5"/>
<keyword evidence="2" id="KW-0732">Signal</keyword>
<proteinExistence type="predicted"/>
<evidence type="ECO:0000256" key="2">
    <source>
        <dbReference type="SAM" id="SignalP"/>
    </source>
</evidence>
<dbReference type="Gene3D" id="2.60.40.10">
    <property type="entry name" value="Immunoglobulins"/>
    <property type="match status" value="1"/>
</dbReference>
<dbReference type="Proteomes" id="UP000502608">
    <property type="component" value="Chromosome"/>
</dbReference>
<organism evidence="3 4">
    <name type="scientific">Shewanella aestuarii</name>
    <dbReference type="NCBI Taxonomy" id="1028752"/>
    <lineage>
        <taxon>Bacteria</taxon>
        <taxon>Pseudomonadati</taxon>
        <taxon>Pseudomonadota</taxon>
        <taxon>Gammaproteobacteria</taxon>
        <taxon>Alteromonadales</taxon>
        <taxon>Shewanellaceae</taxon>
        <taxon>Shewanella</taxon>
    </lineage>
</organism>
<sequence>MNKPSLAISYLFTICCLSACGGSDSSTDPELGTPISQCDNPVQWNTIETSDSLMFLVEKTYPVNTPASIIAKHTSQDSRALSYTWQQISGPTLALASVNSPVLSFTPTQAGTYQFQVNLAGNNTAIEQIVSIDTTTNNNQLGLAVNSDHQVVQGNGVSVRLERVNGQIATNIQWCSYANNLPAINLDLTNPERPLFIAPNVPEDSVVSLRASGQINGETLTDDVHILVTKENPISSTYFDEPVARTYAYNRDSPYRQYLPRCVYSNSLNNSCTINQLPLIGQQTSNPTIDDIMDRVVVSHDWMGERFKQFLQQKDPISDFITLLQSVTAIVISYDVRPSFYWVVTGAIYLDADNFWQTPAERDTINEAPDYRSDFGKDLQFLMPWRYVKNNDYAYDFYPYYERESRTIDDFTPRLASLLYHELAHANDFFPRSIHHQLQGPTLLDDYAKRSENNALISDKLSSIYPLQSSQMTSLATVSFKGETATATQKAYLPSDITHFFSQDHASDYYAYSSTREDAAMLFEEAFMSHRYDIFRDVAVTDNPDNETGSSIIVDWGQRGRVGSTDIRERAEYVIQQIMPEMNAGDLIAQLPAPIPMQAGLSWLDNLPLNQTMTNAAFNIQQAPSMKASSTRGIDRPIELSGASHK</sequence>
<evidence type="ECO:0000256" key="1">
    <source>
        <dbReference type="SAM" id="MobiDB-lite"/>
    </source>
</evidence>
<dbReference type="EMBL" id="CP050313">
    <property type="protein sequence ID" value="QIR14396.1"/>
    <property type="molecule type" value="Genomic_DNA"/>
</dbReference>
<name>A0A6G9QIR5_9GAMM</name>
<gene>
    <name evidence="3" type="ORF">HBH39_07785</name>
</gene>
<evidence type="ECO:0008006" key="5">
    <source>
        <dbReference type="Google" id="ProtNLM"/>
    </source>
</evidence>
<evidence type="ECO:0000313" key="4">
    <source>
        <dbReference type="Proteomes" id="UP000502608"/>
    </source>
</evidence>
<evidence type="ECO:0000313" key="3">
    <source>
        <dbReference type="EMBL" id="QIR14396.1"/>
    </source>
</evidence>
<dbReference type="InterPro" id="IPR013783">
    <property type="entry name" value="Ig-like_fold"/>
</dbReference>
<dbReference type="KEGG" id="saes:HBH39_07785"/>